<dbReference type="InterPro" id="IPR001375">
    <property type="entry name" value="Peptidase_S9_cat"/>
</dbReference>
<dbReference type="RefSeq" id="WP_169098159.1">
    <property type="nucleotide sequence ID" value="NZ_JABBVZ010000017.1"/>
</dbReference>
<dbReference type="PANTHER" id="PTHR42776:SF27">
    <property type="entry name" value="DIPEPTIDYL PEPTIDASE FAMILY MEMBER 6"/>
    <property type="match status" value="1"/>
</dbReference>
<dbReference type="InterPro" id="IPR011659">
    <property type="entry name" value="WD40"/>
</dbReference>
<dbReference type="Pfam" id="PF00326">
    <property type="entry name" value="Peptidase_S9"/>
    <property type="match status" value="1"/>
</dbReference>
<evidence type="ECO:0000256" key="1">
    <source>
        <dbReference type="ARBA" id="ARBA00022801"/>
    </source>
</evidence>
<dbReference type="InterPro" id="IPR029058">
    <property type="entry name" value="AB_hydrolase_fold"/>
</dbReference>
<dbReference type="GO" id="GO:0004252">
    <property type="term" value="F:serine-type endopeptidase activity"/>
    <property type="evidence" value="ECO:0007669"/>
    <property type="project" value="TreeGrafter"/>
</dbReference>
<feature type="domain" description="Peptidase S9 prolyl oligopeptidase catalytic" evidence="3">
    <location>
        <begin position="453"/>
        <end position="666"/>
    </location>
</feature>
<keyword evidence="2" id="KW-0720">Serine protease</keyword>
<evidence type="ECO:0000259" key="3">
    <source>
        <dbReference type="Pfam" id="PF00326"/>
    </source>
</evidence>
<reference evidence="4 5" key="1">
    <citation type="submission" date="2020-04" db="EMBL/GenBank/DDBJ databases">
        <authorList>
            <person name="Zhang R."/>
            <person name="Schippers A."/>
        </authorList>
    </citation>
    <scope>NUCLEOTIDE SEQUENCE [LARGE SCALE GENOMIC DNA]</scope>
    <source>
        <strain evidence="4 5">DSM 109850</strain>
    </source>
</reference>
<evidence type="ECO:0000256" key="2">
    <source>
        <dbReference type="ARBA" id="ARBA00022825"/>
    </source>
</evidence>
<protein>
    <submittedName>
        <fullName evidence="4">S9 family peptidase</fullName>
    </submittedName>
</protein>
<dbReference type="Proteomes" id="UP000533476">
    <property type="component" value="Unassembled WGS sequence"/>
</dbReference>
<dbReference type="Gene3D" id="2.120.10.30">
    <property type="entry name" value="TolB, C-terminal domain"/>
    <property type="match status" value="2"/>
</dbReference>
<gene>
    <name evidence="4" type="ORF">HIJ39_07165</name>
</gene>
<dbReference type="AlphaFoldDB" id="A0A7Y0Q3F2"/>
<organism evidence="4 5">
    <name type="scientific">Sulfobacillus harzensis</name>
    <dbReference type="NCBI Taxonomy" id="2729629"/>
    <lineage>
        <taxon>Bacteria</taxon>
        <taxon>Bacillati</taxon>
        <taxon>Bacillota</taxon>
        <taxon>Clostridia</taxon>
        <taxon>Eubacteriales</taxon>
        <taxon>Clostridiales Family XVII. Incertae Sedis</taxon>
        <taxon>Sulfobacillus</taxon>
    </lineage>
</organism>
<dbReference type="EMBL" id="JABBVZ010000017">
    <property type="protein sequence ID" value="NMP22129.1"/>
    <property type="molecule type" value="Genomic_DNA"/>
</dbReference>
<accession>A0A7Y0Q3F2</accession>
<sequence>MRKITPEDLFGFHLVGHVAVHPHRHQVVYQEQQANREQNTTDSWLMVVEPGASPRRFTGGTTDTSPAFSPDGAWVAFLSKRSGTRQIWLMPTDGGEARQVTHIKGGVEEFRWLPDSQTLLYIALIGPDGIEAEDAPEDDAPYVKFNRGVKVITEQYHKLDGVGYYTKKRPHLVVQAIAEGSVPRQLTHGPMRHASLSVSPDGRWALTASRYGEDYDRNGSRKLLYLIDLSGAEAPRALSRDPLSTSGGIFAPDGHTIYFLASNHDDLGYDNVGLYRTDLDGREARRIAAQWDRPFSDVSISDMPAPGSNPLRFDADGQHLFILTSRNGTTELARVGLEDNHVELVTTADQVFYSYDVSHDRKFAALATSTPLNPGQIVWLDLKAKKTATVLANPNQELLNQLELAEPRRFTAHAPNGPAVDGWVMKPVGLKPGEKAPTALEIHGGPMMMYAQAFFFEFQWLAANGYGVVYSNPRGSQGYGRDFCIAIQPEWGNLDFQDVMAALDTAINEETWIDTDRLGVLGGSYGGYMTNWIVGHTDRFKAAITMRSVVDWKTMIGTGDLGWHWIQRADNVWPWSGNDEWYRQQSPITYVENITTPLLIEHQEGDLRCPIEQGEMLYTAMKYFNKAPVKFIRYPDEFHGMSRNGKPWHRIFRLNTFTEWFDQYLK</sequence>
<keyword evidence="5" id="KW-1185">Reference proteome</keyword>
<dbReference type="InterPro" id="IPR011042">
    <property type="entry name" value="6-blade_b-propeller_TolB-like"/>
</dbReference>
<dbReference type="PANTHER" id="PTHR42776">
    <property type="entry name" value="SERINE PEPTIDASE S9 FAMILY MEMBER"/>
    <property type="match status" value="1"/>
</dbReference>
<dbReference type="SUPFAM" id="SSF53474">
    <property type="entry name" value="alpha/beta-Hydrolases"/>
    <property type="match status" value="1"/>
</dbReference>
<proteinExistence type="predicted"/>
<dbReference type="GO" id="GO:0006508">
    <property type="term" value="P:proteolysis"/>
    <property type="evidence" value="ECO:0007669"/>
    <property type="project" value="InterPro"/>
</dbReference>
<comment type="caution">
    <text evidence="4">The sequence shown here is derived from an EMBL/GenBank/DDBJ whole genome shotgun (WGS) entry which is preliminary data.</text>
</comment>
<evidence type="ECO:0000313" key="5">
    <source>
        <dbReference type="Proteomes" id="UP000533476"/>
    </source>
</evidence>
<dbReference type="Pfam" id="PF07676">
    <property type="entry name" value="PD40"/>
    <property type="match status" value="1"/>
</dbReference>
<keyword evidence="1" id="KW-0378">Hydrolase</keyword>
<dbReference type="Gene3D" id="3.40.50.1820">
    <property type="entry name" value="alpha/beta hydrolase"/>
    <property type="match status" value="1"/>
</dbReference>
<name>A0A7Y0Q3F2_9FIRM</name>
<keyword evidence="2" id="KW-0645">Protease</keyword>
<dbReference type="SUPFAM" id="SSF82171">
    <property type="entry name" value="DPP6 N-terminal domain-like"/>
    <property type="match status" value="1"/>
</dbReference>
<evidence type="ECO:0000313" key="4">
    <source>
        <dbReference type="EMBL" id="NMP22129.1"/>
    </source>
</evidence>